<feature type="transmembrane region" description="Helical" evidence="2">
    <location>
        <begin position="271"/>
        <end position="295"/>
    </location>
</feature>
<dbReference type="Proteomes" id="UP000597038">
    <property type="component" value="Unassembled WGS sequence"/>
</dbReference>
<keyword evidence="2" id="KW-0812">Transmembrane</keyword>
<accession>A0ABS0QNX1</accession>
<feature type="transmembrane region" description="Helical" evidence="2">
    <location>
        <begin position="243"/>
        <end position="265"/>
    </location>
</feature>
<evidence type="ECO:0000256" key="2">
    <source>
        <dbReference type="SAM" id="Phobius"/>
    </source>
</evidence>
<name>A0ABS0QNX1_9STAP</name>
<evidence type="ECO:0000313" key="4">
    <source>
        <dbReference type="Proteomes" id="UP000597038"/>
    </source>
</evidence>
<feature type="coiled-coil region" evidence="1">
    <location>
        <begin position="14"/>
        <end position="164"/>
    </location>
</feature>
<evidence type="ECO:0000256" key="1">
    <source>
        <dbReference type="SAM" id="Coils"/>
    </source>
</evidence>
<protein>
    <submittedName>
        <fullName evidence="3">Terminase</fullName>
    </submittedName>
</protein>
<dbReference type="SUPFAM" id="SSF48371">
    <property type="entry name" value="ARM repeat"/>
    <property type="match status" value="1"/>
</dbReference>
<keyword evidence="1" id="KW-0175">Coiled coil</keyword>
<gene>
    <name evidence="3" type="ORF">I9026_05770</name>
</gene>
<feature type="transmembrane region" description="Helical" evidence="2">
    <location>
        <begin position="628"/>
        <end position="648"/>
    </location>
</feature>
<keyword evidence="2" id="KW-1133">Transmembrane helix</keyword>
<dbReference type="RefSeq" id="WP_198092688.1">
    <property type="nucleotide sequence ID" value="NZ_JAEDAQ010000007.1"/>
</dbReference>
<feature type="transmembrane region" description="Helical" evidence="2">
    <location>
        <begin position="540"/>
        <end position="567"/>
    </location>
</feature>
<keyword evidence="2" id="KW-0472">Membrane</keyword>
<dbReference type="InterPro" id="IPR016024">
    <property type="entry name" value="ARM-type_fold"/>
</dbReference>
<proteinExistence type="predicted"/>
<feature type="transmembrane region" description="Helical" evidence="2">
    <location>
        <begin position="579"/>
        <end position="608"/>
    </location>
</feature>
<keyword evidence="4" id="KW-1185">Reference proteome</keyword>
<dbReference type="PANTHER" id="PTHR37813">
    <property type="entry name" value="FELS-2 PROPHAGE PROTEIN"/>
    <property type="match status" value="1"/>
</dbReference>
<feature type="transmembrane region" description="Helical" evidence="2">
    <location>
        <begin position="775"/>
        <end position="798"/>
    </location>
</feature>
<dbReference type="PANTHER" id="PTHR37813:SF1">
    <property type="entry name" value="FELS-2 PROPHAGE PROTEIN"/>
    <property type="match status" value="1"/>
</dbReference>
<feature type="transmembrane region" description="Helical" evidence="2">
    <location>
        <begin position="660"/>
        <end position="686"/>
    </location>
</feature>
<evidence type="ECO:0000313" key="3">
    <source>
        <dbReference type="EMBL" id="MBH9580877.1"/>
    </source>
</evidence>
<dbReference type="EMBL" id="JAEDAQ010000007">
    <property type="protein sequence ID" value="MBH9580877.1"/>
    <property type="molecule type" value="Genomic_DNA"/>
</dbReference>
<comment type="caution">
    <text evidence="3">The sequence shown here is derived from an EMBL/GenBank/DDBJ whole genome shotgun (WGS) entry which is preliminary data.</text>
</comment>
<feature type="transmembrane region" description="Helical" evidence="2">
    <location>
        <begin position="746"/>
        <end position="769"/>
    </location>
</feature>
<organism evidence="3 4">
    <name type="scientific">Staphylococcus felis</name>
    <dbReference type="NCBI Taxonomy" id="46127"/>
    <lineage>
        <taxon>Bacteria</taxon>
        <taxon>Bacillati</taxon>
        <taxon>Bacillota</taxon>
        <taxon>Bacilli</taxon>
        <taxon>Bacillales</taxon>
        <taxon>Staphylococcaceae</taxon>
        <taxon>Staphylococcus</taxon>
    </lineage>
</organism>
<sequence length="1094" mass="119270">MAEYKVSAKLDASTQKFKSKLKAAINAVKRYKKEADKIKDPKLGANNEKLKRTINASKRQLNAFSKEKAIAKLDAKATNLESELNYYKQLLNEFDNKHVDAEVDADIDDAKRKIKAIETALVKVNRKRASIELRGDDSQLRRIINITKAKLESINRTKAKAKLEVDSSVASAKVRIFKQVLRSIPNKIRVRLDVDKINNLKNTLTNAWHNGGRALGEFSDKMDHLAGRIRSFGTVFSQQIKGVLIASFQALIPIIAGLVPVIMAVGNALKIVTGGAIALAGAVGIAAGGFVAFGAMAISAIKMLSDGTLQVTKETERYQKALDNVKDAWSNIIKQNQAQIFNSLANGLSVVETSMRKLMPFFSGISDGIEKASKSLLDWANTSKVAQKFFKMMNTTGVSVFNRLLSAAGGFGDGLINVFTQLAPLFQWSANWLDRLGQSFSKWAKSAEGQNSIKQFMEYTKTNFPIIGNIFKNTFAGINNLLKAFAGNSTNIFKALEDMSAKFKAWSENISKSDDFKKFIEYVQENGPVIMELIGNIVRVLVAFGTAMAPIASVLLKVITALAGFVAKLFEVHPNIARAFGLLFILGGAFWALLAPIMFISSVLSNVFGVTLLQALRHVLKFIRTSSLLKGALSLISNAFKFLISPIGNLLKLLPSVGSALTLLTGPVGIVIAAIGVLVGVIVWLWNTNEGFRNACIRAWESIRDAVGGAIQGLISWLQDLWSKIQETLEPIMPILKRLGEIASQVLGVIFVVAINSLVTVITALWTVVSIAFTAIGAIISGMIQWIVGIFTAFIQFLSGDFSGAWQTLQTTISNVSDTIWQGLVSIWNQIQQFLFNTYSRITGQTVSSWSQIWQNTVSYLTNIWNSVVQWFSQVVSTIGAKMGAALVQIIAKGAQWVSSIQQAMINFLNAVVQGFLSVVRACVNGMQNALNSIRNFIGQFVQAGVDLVMGLVNGVRQAASNLVEAVSGVVGSAIDRAKSLLRINSPSKVFAGMGGSIIEGFVKGVDSRRGSAINSTQRLARSIIDSFDISAMNDITSSLGRVNSNVNAQIQHTHRIQSEPNQRLVRVEMNVNNDALTNIVNGRNASKNSVFYF</sequence>
<reference evidence="3 4" key="1">
    <citation type="submission" date="2020-12" db="EMBL/GenBank/DDBJ databases">
        <title>Genomic analysis of Staphylococcus felis from a cat with skin infection.</title>
        <authorList>
            <person name="Aslantas O."/>
            <person name="Keskin O."/>
            <person name="Buyukaltay K."/>
            <person name="Gullu Yucetepe A."/>
        </authorList>
    </citation>
    <scope>NUCLEOTIDE SEQUENCE [LARGE SCALE GENOMIC DNA]</scope>
    <source>
        <strain evidence="3 4">HARRANVET</strain>
    </source>
</reference>